<protein>
    <submittedName>
        <fullName evidence="2">Uncharacterized protein</fullName>
    </submittedName>
</protein>
<evidence type="ECO:0000313" key="2">
    <source>
        <dbReference type="EMBL" id="KAF2429697.1"/>
    </source>
</evidence>
<reference evidence="2" key="1">
    <citation type="journal article" date="2020" name="Stud. Mycol.">
        <title>101 Dothideomycetes genomes: a test case for predicting lifestyles and emergence of pathogens.</title>
        <authorList>
            <person name="Haridas S."/>
            <person name="Albert R."/>
            <person name="Binder M."/>
            <person name="Bloem J."/>
            <person name="Labutti K."/>
            <person name="Salamov A."/>
            <person name="Andreopoulos B."/>
            <person name="Baker S."/>
            <person name="Barry K."/>
            <person name="Bills G."/>
            <person name="Bluhm B."/>
            <person name="Cannon C."/>
            <person name="Castanera R."/>
            <person name="Culley D."/>
            <person name="Daum C."/>
            <person name="Ezra D."/>
            <person name="Gonzalez J."/>
            <person name="Henrissat B."/>
            <person name="Kuo A."/>
            <person name="Liang C."/>
            <person name="Lipzen A."/>
            <person name="Lutzoni F."/>
            <person name="Magnuson J."/>
            <person name="Mondo S."/>
            <person name="Nolan M."/>
            <person name="Ohm R."/>
            <person name="Pangilinan J."/>
            <person name="Park H.-J."/>
            <person name="Ramirez L."/>
            <person name="Alfaro M."/>
            <person name="Sun H."/>
            <person name="Tritt A."/>
            <person name="Yoshinaga Y."/>
            <person name="Zwiers L.-H."/>
            <person name="Turgeon B."/>
            <person name="Goodwin S."/>
            <person name="Spatafora J."/>
            <person name="Crous P."/>
            <person name="Grigoriev I."/>
        </authorList>
    </citation>
    <scope>NUCLEOTIDE SEQUENCE</scope>
    <source>
        <strain evidence="2">CBS 130266</strain>
    </source>
</reference>
<keyword evidence="3" id="KW-1185">Reference proteome</keyword>
<dbReference type="Proteomes" id="UP000800235">
    <property type="component" value="Unassembled WGS sequence"/>
</dbReference>
<name>A0A9P4TYA8_9PEZI</name>
<gene>
    <name evidence="2" type="ORF">EJ08DRAFT_697969</name>
</gene>
<dbReference type="PANTHER" id="PTHR41390">
    <property type="entry name" value="CHROMOSOME 7, WHOLE GENOME SHOTGUN SEQUENCE"/>
    <property type="match status" value="1"/>
</dbReference>
<keyword evidence="1" id="KW-0472">Membrane</keyword>
<keyword evidence="1" id="KW-1133">Transmembrane helix</keyword>
<feature type="transmembrane region" description="Helical" evidence="1">
    <location>
        <begin position="15"/>
        <end position="35"/>
    </location>
</feature>
<dbReference type="AlphaFoldDB" id="A0A9P4TYA8"/>
<evidence type="ECO:0000256" key="1">
    <source>
        <dbReference type="SAM" id="Phobius"/>
    </source>
</evidence>
<evidence type="ECO:0000313" key="3">
    <source>
        <dbReference type="Proteomes" id="UP000800235"/>
    </source>
</evidence>
<keyword evidence="1" id="KW-0812">Transmembrane</keyword>
<comment type="caution">
    <text evidence="2">The sequence shown here is derived from an EMBL/GenBank/DDBJ whole genome shotgun (WGS) entry which is preliminary data.</text>
</comment>
<dbReference type="OrthoDB" id="5565730at2759"/>
<organism evidence="2 3">
    <name type="scientific">Tothia fuscella</name>
    <dbReference type="NCBI Taxonomy" id="1048955"/>
    <lineage>
        <taxon>Eukaryota</taxon>
        <taxon>Fungi</taxon>
        <taxon>Dikarya</taxon>
        <taxon>Ascomycota</taxon>
        <taxon>Pezizomycotina</taxon>
        <taxon>Dothideomycetes</taxon>
        <taxon>Pleosporomycetidae</taxon>
        <taxon>Venturiales</taxon>
        <taxon>Cylindrosympodiaceae</taxon>
        <taxon>Tothia</taxon>
    </lineage>
</organism>
<dbReference type="EMBL" id="MU007044">
    <property type="protein sequence ID" value="KAF2429697.1"/>
    <property type="molecule type" value="Genomic_DNA"/>
</dbReference>
<feature type="transmembrane region" description="Helical" evidence="1">
    <location>
        <begin position="42"/>
        <end position="61"/>
    </location>
</feature>
<proteinExistence type="predicted"/>
<sequence>MTEVRRDRQVLWPTLKVTGAAGVGGLLFGTTAGILRSSTPALFATAASLQWALLGGTYWGVRTSILNTRPTEEEITNDTKIYTSMLSGGLSFALVGAVTRGRKNVIPGTIMGTLIGYAGQKGYILLDERNTKALTTPSTVEPFWKRVLSSKYSPMKPLSDEQYAQMLREKLLRVDTDIAVIDDDIERWRKVQAEGKENVGKPDGDAK</sequence>
<dbReference type="PANTHER" id="PTHR41390:SF1">
    <property type="entry name" value="NADH-UBIQUINONE OXIDOREDUCTASE 213 KDA SUBUNIT"/>
    <property type="match status" value="1"/>
</dbReference>
<accession>A0A9P4TYA8</accession>